<evidence type="ECO:0000256" key="2">
    <source>
        <dbReference type="ARBA" id="ARBA00005287"/>
    </source>
</evidence>
<dbReference type="AlphaFoldDB" id="A0A7K7RMK4"/>
<dbReference type="PANTHER" id="PTHR19411:SF0">
    <property type="entry name" value="PROTEIN BUD31 HOMOLOG"/>
    <property type="match status" value="1"/>
</dbReference>
<dbReference type="PRINTS" id="PR00322">
    <property type="entry name" value="G10"/>
</dbReference>
<evidence type="ECO:0000313" key="5">
    <source>
        <dbReference type="Proteomes" id="UP000549091"/>
    </source>
</evidence>
<evidence type="ECO:0000313" key="4">
    <source>
        <dbReference type="EMBL" id="NWZ92861.1"/>
    </source>
</evidence>
<dbReference type="InterPro" id="IPR001748">
    <property type="entry name" value="BUD31"/>
</dbReference>
<comment type="subcellular location">
    <subcellularLocation>
        <location evidence="1">Nucleus</location>
    </subcellularLocation>
</comment>
<dbReference type="PANTHER" id="PTHR19411">
    <property type="entry name" value="PROTEIN BUD31-RELATED"/>
    <property type="match status" value="1"/>
</dbReference>
<proteinExistence type="inferred from homology"/>
<evidence type="ECO:0000256" key="3">
    <source>
        <dbReference type="ARBA" id="ARBA00023242"/>
    </source>
</evidence>
<dbReference type="Proteomes" id="UP000549091">
    <property type="component" value="Unassembled WGS sequence"/>
</dbReference>
<dbReference type="GO" id="GO:0005681">
    <property type="term" value="C:spliceosomal complex"/>
    <property type="evidence" value="ECO:0007669"/>
    <property type="project" value="TreeGrafter"/>
</dbReference>
<gene>
    <name evidence="4" type="primary">Bud31_0</name>
    <name evidence="4" type="ORF">NESACU_R10505</name>
</gene>
<name>A0A7K7RMK4_9PASS</name>
<protein>
    <submittedName>
        <fullName evidence="4">BUD31 protein</fullName>
    </submittedName>
</protein>
<comment type="caution">
    <text evidence="4">The sequence shown here is derived from an EMBL/GenBank/DDBJ whole genome shotgun (WGS) entry which is preliminary data.</text>
</comment>
<keyword evidence="3" id="KW-0539">Nucleus</keyword>
<reference evidence="4 5" key="1">
    <citation type="submission" date="2019-09" db="EMBL/GenBank/DDBJ databases">
        <title>Bird 10,000 Genomes (B10K) Project - Family phase.</title>
        <authorList>
            <person name="Zhang G."/>
        </authorList>
    </citation>
    <scope>NUCLEOTIDE SEQUENCE [LARGE SCALE GENOMIC DNA]</scope>
    <source>
        <strain evidence="4">OUT-0053</strain>
        <tissue evidence="4">Muscle</tissue>
    </source>
</reference>
<keyword evidence="5" id="KW-1185">Reference proteome</keyword>
<feature type="non-terminal residue" evidence="4">
    <location>
        <position position="1"/>
    </location>
</feature>
<accession>A0A7K7RMK4</accession>
<dbReference type="GO" id="GO:0000398">
    <property type="term" value="P:mRNA splicing, via spliceosome"/>
    <property type="evidence" value="ECO:0007669"/>
    <property type="project" value="TreeGrafter"/>
</dbReference>
<evidence type="ECO:0000256" key="1">
    <source>
        <dbReference type="ARBA" id="ARBA00004123"/>
    </source>
</evidence>
<comment type="similarity">
    <text evidence="2">Belongs to the BUD31 (G10) family.</text>
</comment>
<dbReference type="Pfam" id="PF01125">
    <property type="entry name" value="BUD31"/>
    <property type="match status" value="1"/>
</dbReference>
<sequence>KPQVRRSRKDPLDVWELMEPTLDQLGQEMREAEMELHEGKRRVESLWPIFRLHHSKTCYIFAPFHMRKPISRELCGCHHPRDKNLTAQWKKQGCGNLCCLHCIQTQDTNFGTSCSCRVPRSKLEVVTLQLVPLPCCSCFS</sequence>
<feature type="non-terminal residue" evidence="4">
    <location>
        <position position="140"/>
    </location>
</feature>
<organism evidence="4 5">
    <name type="scientific">Nesospiza acunhae</name>
    <dbReference type="NCBI Taxonomy" id="381881"/>
    <lineage>
        <taxon>Eukaryota</taxon>
        <taxon>Metazoa</taxon>
        <taxon>Chordata</taxon>
        <taxon>Craniata</taxon>
        <taxon>Vertebrata</taxon>
        <taxon>Euteleostomi</taxon>
        <taxon>Archelosauria</taxon>
        <taxon>Archosauria</taxon>
        <taxon>Dinosauria</taxon>
        <taxon>Saurischia</taxon>
        <taxon>Theropoda</taxon>
        <taxon>Coelurosauria</taxon>
        <taxon>Aves</taxon>
        <taxon>Neognathae</taxon>
        <taxon>Neoaves</taxon>
        <taxon>Telluraves</taxon>
        <taxon>Australaves</taxon>
        <taxon>Passeriformes</taxon>
        <taxon>Thraupidae</taxon>
        <taxon>Nesospiza</taxon>
    </lineage>
</organism>
<dbReference type="EMBL" id="VZSU01000589">
    <property type="protein sequence ID" value="NWZ92861.1"/>
    <property type="molecule type" value="Genomic_DNA"/>
</dbReference>